<dbReference type="FunFam" id="1.20.1070.10:FF:000042">
    <property type="entry name" value="Taste receptor type 2 member 7"/>
    <property type="match status" value="1"/>
</dbReference>
<keyword evidence="4 14" id="KW-0716">Sensory transduction</keyword>
<organism evidence="16">
    <name type="scientific">Capra hircus</name>
    <name type="common">Goat</name>
    <dbReference type="NCBI Taxonomy" id="9925"/>
    <lineage>
        <taxon>Eukaryota</taxon>
        <taxon>Metazoa</taxon>
        <taxon>Chordata</taxon>
        <taxon>Craniata</taxon>
        <taxon>Vertebrata</taxon>
        <taxon>Euteleostomi</taxon>
        <taxon>Mammalia</taxon>
        <taxon>Eutheria</taxon>
        <taxon>Laurasiatheria</taxon>
        <taxon>Artiodactyla</taxon>
        <taxon>Ruminantia</taxon>
        <taxon>Pecora</taxon>
        <taxon>Bovidae</taxon>
        <taxon>Caprinae</taxon>
        <taxon>Capra</taxon>
    </lineage>
</organism>
<feature type="transmembrane region" description="Helical" evidence="15">
    <location>
        <begin position="56"/>
        <end position="75"/>
    </location>
</feature>
<dbReference type="Ensembl" id="ENSCHIT00010005233.1">
    <property type="protein sequence ID" value="ENSCHIP00010003784.1"/>
    <property type="gene ID" value="ENSCHIG00010002703.1"/>
</dbReference>
<evidence type="ECO:0000256" key="9">
    <source>
        <dbReference type="ARBA" id="ARBA00023170"/>
    </source>
</evidence>
<name>A0A8C2NE27_CAPHI</name>
<evidence type="ECO:0000256" key="14">
    <source>
        <dbReference type="RuleBase" id="RU004424"/>
    </source>
</evidence>
<dbReference type="Pfam" id="PF05296">
    <property type="entry name" value="TAS2R"/>
    <property type="match status" value="1"/>
</dbReference>
<evidence type="ECO:0000256" key="6">
    <source>
        <dbReference type="ARBA" id="ARBA00022989"/>
    </source>
</evidence>
<keyword evidence="9 14" id="KW-0675">Receptor</keyword>
<feature type="transmembrane region" description="Helical" evidence="15">
    <location>
        <begin position="87"/>
        <end position="109"/>
    </location>
</feature>
<comment type="subcellular location">
    <subcellularLocation>
        <location evidence="1 14">Membrane</location>
        <topology evidence="1 14">Multi-pass membrane protein</topology>
    </subcellularLocation>
</comment>
<evidence type="ECO:0000256" key="8">
    <source>
        <dbReference type="ARBA" id="ARBA00023136"/>
    </source>
</evidence>
<dbReference type="GO" id="GO:0033038">
    <property type="term" value="F:bitter taste receptor activity"/>
    <property type="evidence" value="ECO:0007669"/>
    <property type="project" value="InterPro"/>
</dbReference>
<comment type="function">
    <text evidence="12">Receptor that may play a role in the perception of bitterness and is gustducin-linked. May play a role in sensing the chemical composition of the gastrointestinal content. The activity of this receptor may stimulate alpha gustducin, mediate PLC-beta-2 activation and lead to the gating of TRPM5.</text>
</comment>
<evidence type="ECO:0000256" key="7">
    <source>
        <dbReference type="ARBA" id="ARBA00023040"/>
    </source>
</evidence>
<feature type="transmembrane region" description="Helical" evidence="15">
    <location>
        <begin position="17"/>
        <end position="35"/>
    </location>
</feature>
<keyword evidence="10" id="KW-0325">Glycoprotein</keyword>
<dbReference type="AlphaFoldDB" id="A0A8C2NE27"/>
<evidence type="ECO:0000256" key="13">
    <source>
        <dbReference type="RuleBase" id="RU004423"/>
    </source>
</evidence>
<keyword evidence="6 15" id="KW-1133">Transmembrane helix</keyword>
<evidence type="ECO:0000256" key="5">
    <source>
        <dbReference type="ARBA" id="ARBA00022692"/>
    </source>
</evidence>
<protein>
    <recommendedName>
        <fullName evidence="14">Taste receptor type 2</fullName>
    </recommendedName>
</protein>
<dbReference type="PANTHER" id="PTHR11394:SF31">
    <property type="entry name" value="TASTE RECEPTOR TYPE 2 MEMBER 8"/>
    <property type="match status" value="1"/>
</dbReference>
<evidence type="ECO:0000256" key="2">
    <source>
        <dbReference type="ARBA" id="ARBA00007376"/>
    </source>
</evidence>
<evidence type="ECO:0000256" key="11">
    <source>
        <dbReference type="ARBA" id="ARBA00023224"/>
    </source>
</evidence>
<dbReference type="InterPro" id="IPR007960">
    <property type="entry name" value="TAS2R"/>
</dbReference>
<accession>A0A8C2NE27</accession>
<keyword evidence="7 14" id="KW-0297">G-protein coupled receptor</keyword>
<evidence type="ECO:0000313" key="16">
    <source>
        <dbReference type="Ensembl" id="ENSCHIP00010003784.1"/>
    </source>
</evidence>
<keyword evidence="3 14" id="KW-0919">Taste</keyword>
<evidence type="ECO:0000256" key="3">
    <source>
        <dbReference type="ARBA" id="ARBA00022480"/>
    </source>
</evidence>
<reference evidence="16" key="1">
    <citation type="submission" date="2019-03" db="EMBL/GenBank/DDBJ databases">
        <title>Genome sequencing and reference-guided assembly of Black Bengal Goat (Capra hircus).</title>
        <authorList>
            <person name="Siddiki A.Z."/>
            <person name="Baten A."/>
            <person name="Billah M."/>
            <person name="Alam M.A.U."/>
            <person name="Shawrob K.S.M."/>
            <person name="Saha S."/>
            <person name="Chowdhury M."/>
            <person name="Rahman A.H."/>
            <person name="Stear M."/>
            <person name="Miah G."/>
            <person name="Das G.B."/>
            <person name="Hossain M.M."/>
            <person name="Kumkum M."/>
            <person name="Islam M.S."/>
            <person name="Mollah A.M."/>
            <person name="Ahsan A."/>
            <person name="Tusar F."/>
            <person name="Khan M.K.I."/>
        </authorList>
    </citation>
    <scope>NUCLEOTIDE SEQUENCE [LARGE SCALE GENOMIC DNA]</scope>
</reference>
<feature type="transmembrane region" description="Helical" evidence="15">
    <location>
        <begin position="237"/>
        <end position="257"/>
    </location>
</feature>
<keyword evidence="11 14" id="KW-0807">Transducer</keyword>
<gene>
    <name evidence="16" type="primary">TAS2R8</name>
</gene>
<keyword evidence="5 14" id="KW-0812">Transmembrane</keyword>
<reference evidence="16" key="2">
    <citation type="submission" date="2025-08" db="UniProtKB">
        <authorList>
            <consortium name="Ensembl"/>
        </authorList>
    </citation>
    <scope>IDENTIFICATION</scope>
</reference>
<evidence type="ECO:0000256" key="4">
    <source>
        <dbReference type="ARBA" id="ARBA00022606"/>
    </source>
</evidence>
<feature type="transmembrane region" description="Helical" evidence="15">
    <location>
        <begin position="129"/>
        <end position="151"/>
    </location>
</feature>
<evidence type="ECO:0000256" key="12">
    <source>
        <dbReference type="ARBA" id="ARBA00024847"/>
    </source>
</evidence>
<evidence type="ECO:0000256" key="1">
    <source>
        <dbReference type="ARBA" id="ARBA00004141"/>
    </source>
</evidence>
<keyword evidence="8 14" id="KW-0472">Membrane</keyword>
<dbReference type="GO" id="GO:0016020">
    <property type="term" value="C:membrane"/>
    <property type="evidence" value="ECO:0007669"/>
    <property type="project" value="UniProtKB-SubCell"/>
</dbReference>
<feature type="transmembrane region" description="Helical" evidence="15">
    <location>
        <begin position="269"/>
        <end position="289"/>
    </location>
</feature>
<dbReference type="Gene3D" id="1.20.1070.10">
    <property type="entry name" value="Rhodopsin 7-helix transmembrane proteins"/>
    <property type="match status" value="1"/>
</dbReference>
<proteinExistence type="inferred from homology"/>
<comment type="similarity">
    <text evidence="2 13">Belongs to the G-protein coupled receptor T2R family.</text>
</comment>
<dbReference type="SUPFAM" id="SSF81321">
    <property type="entry name" value="Family A G protein-coupled receptor-like"/>
    <property type="match status" value="1"/>
</dbReference>
<dbReference type="PANTHER" id="PTHR11394">
    <property type="entry name" value="TASTE RECEPTOR TYPE 2"/>
    <property type="match status" value="1"/>
</dbReference>
<feature type="transmembrane region" description="Helical" evidence="15">
    <location>
        <begin position="184"/>
        <end position="206"/>
    </location>
</feature>
<evidence type="ECO:0000256" key="10">
    <source>
        <dbReference type="ARBA" id="ARBA00023180"/>
    </source>
</evidence>
<dbReference type="GO" id="GO:0004930">
    <property type="term" value="F:G protein-coupled receptor activity"/>
    <property type="evidence" value="ECO:0007669"/>
    <property type="project" value="UniProtKB-KW"/>
</dbReference>
<evidence type="ECO:0000256" key="15">
    <source>
        <dbReference type="SAM" id="Phobius"/>
    </source>
</evidence>
<sequence>TFSIEDHIFLTITTAEFIIGMFVNGYMGLVIYIDWIKKKKISTTDYILSNLAHSRICLLCVMTLNGTILALYPGVYENEKIKVVLNIFWTFTNYLHMWFATCLNVFCLFKIANFFHRLFLWLKWRIERVFHWILLGSLAISMLISLIQATLTNSDYEFLKIRHKRNITKLFHVSKIQYFNPLTLFNLLAIIPFSLISFFFLITSLWRHSKQVKSSVTGATNSSTEAHVDTMKTVTSFLFFLFVYYLACLLATFSYFMKESKLAMMSREIIAILYPLGHSLFLVVGNNKLRLAAVGMLRCGKTVCMM</sequence>